<dbReference type="PROSITE" id="PS51257">
    <property type="entry name" value="PROKAR_LIPOPROTEIN"/>
    <property type="match status" value="1"/>
</dbReference>
<dbReference type="RefSeq" id="WP_167038723.1">
    <property type="nucleotide sequence ID" value="NZ_BAAANA010000001.1"/>
</dbReference>
<proteinExistence type="predicted"/>
<organism evidence="2 3">
    <name type="scientific">Microbacterium ulmi</name>
    <dbReference type="NCBI Taxonomy" id="179095"/>
    <lineage>
        <taxon>Bacteria</taxon>
        <taxon>Bacillati</taxon>
        <taxon>Actinomycetota</taxon>
        <taxon>Actinomycetes</taxon>
        <taxon>Micrococcales</taxon>
        <taxon>Microbacteriaceae</taxon>
        <taxon>Microbacterium</taxon>
    </lineage>
</organism>
<reference evidence="2 3" key="1">
    <citation type="submission" date="2020-05" db="EMBL/GenBank/DDBJ databases">
        <title>MicrobeNet Type strains.</title>
        <authorList>
            <person name="Nicholson A.C."/>
        </authorList>
    </citation>
    <scope>NUCLEOTIDE SEQUENCE [LARGE SCALE GENOMIC DNA]</scope>
    <source>
        <strain evidence="2 3">JCM 14282</strain>
    </source>
</reference>
<dbReference type="EMBL" id="JABEMB010000042">
    <property type="protein sequence ID" value="NNH05336.1"/>
    <property type="molecule type" value="Genomic_DNA"/>
</dbReference>
<sequence>MRRTIAATTLVLAALLGLTACTGAPGTASSGHADADGDGGQSVADACQIIQQTIADAADDFQGGATSDPAAIADAMQSAASELQDAASRVTNDEVAALLPSLQDMFGQTAEVMQGLVDGDVSKVGDLAGLGQQFQETTQKFQDLCAG</sequence>
<evidence type="ECO:0000313" key="2">
    <source>
        <dbReference type="EMBL" id="NNH05336.1"/>
    </source>
</evidence>
<feature type="signal peptide" evidence="1">
    <location>
        <begin position="1"/>
        <end position="23"/>
    </location>
</feature>
<comment type="caution">
    <text evidence="2">The sequence shown here is derived from an EMBL/GenBank/DDBJ whole genome shotgun (WGS) entry which is preliminary data.</text>
</comment>
<feature type="chain" id="PRO_5039372030" evidence="1">
    <location>
        <begin position="24"/>
        <end position="147"/>
    </location>
</feature>
<accession>A0A7Y2Q0A0</accession>
<dbReference type="Proteomes" id="UP000543598">
    <property type="component" value="Unassembled WGS sequence"/>
</dbReference>
<name>A0A7Y2Q0A0_9MICO</name>
<protein>
    <submittedName>
        <fullName evidence="2">Uncharacterized protein</fullName>
    </submittedName>
</protein>
<dbReference type="AlphaFoldDB" id="A0A7Y2Q0A0"/>
<evidence type="ECO:0000313" key="3">
    <source>
        <dbReference type="Proteomes" id="UP000543598"/>
    </source>
</evidence>
<keyword evidence="1" id="KW-0732">Signal</keyword>
<evidence type="ECO:0000256" key="1">
    <source>
        <dbReference type="SAM" id="SignalP"/>
    </source>
</evidence>
<gene>
    <name evidence="2" type="ORF">HLA99_15935</name>
</gene>
<keyword evidence="3" id="KW-1185">Reference proteome</keyword>